<dbReference type="OrthoDB" id="9809663at2"/>
<dbReference type="GO" id="GO:0008657">
    <property type="term" value="F:DNA topoisomerase type II (double strand cut, ATP-hydrolyzing) inhibitor activity"/>
    <property type="evidence" value="ECO:0007669"/>
    <property type="project" value="UniProtKB-UniRule"/>
</dbReference>
<feature type="binding site" evidence="3">
    <location>
        <position position="32"/>
    </location>
    <ligand>
        <name>Zn(2+)</name>
        <dbReference type="ChEBI" id="CHEBI:29105"/>
    </ligand>
</feature>
<evidence type="ECO:0000256" key="1">
    <source>
        <dbReference type="ARBA" id="ARBA00022723"/>
    </source>
</evidence>
<comment type="similarity">
    <text evidence="3">Belongs to the DNA gyrase inhibitor YacG family.</text>
</comment>
<dbReference type="HAMAP" id="MF_00649">
    <property type="entry name" value="DNA_gyrase_inhibitor_YacG"/>
    <property type="match status" value="1"/>
</dbReference>
<name>A0A5B9QW24_9BACT</name>
<reference evidence="5 6" key="1">
    <citation type="submission" date="2019-08" db="EMBL/GenBank/DDBJ databases">
        <title>Deep-cultivation of Planctomycetes and their phenomic and genomic characterization uncovers novel biology.</title>
        <authorList>
            <person name="Wiegand S."/>
            <person name="Jogler M."/>
            <person name="Boedeker C."/>
            <person name="Pinto D."/>
            <person name="Vollmers J."/>
            <person name="Rivas-Marin E."/>
            <person name="Kohn T."/>
            <person name="Peeters S.H."/>
            <person name="Heuer A."/>
            <person name="Rast P."/>
            <person name="Oberbeckmann S."/>
            <person name="Bunk B."/>
            <person name="Jeske O."/>
            <person name="Meyerdierks A."/>
            <person name="Storesund J.E."/>
            <person name="Kallscheuer N."/>
            <person name="Luecker S."/>
            <person name="Lage O.M."/>
            <person name="Pohl T."/>
            <person name="Merkel B.J."/>
            <person name="Hornburger P."/>
            <person name="Mueller R.-W."/>
            <person name="Bruemmer F."/>
            <person name="Labrenz M."/>
            <person name="Spormann A.M."/>
            <person name="Op den Camp H."/>
            <person name="Overmann J."/>
            <person name="Amann R."/>
            <person name="Jetten M.S.M."/>
            <person name="Mascher T."/>
            <person name="Medema M.H."/>
            <person name="Devos D.P."/>
            <person name="Kaster A.-K."/>
            <person name="Ovreas L."/>
            <person name="Rohde M."/>
            <person name="Galperin M.Y."/>
            <person name="Jogler C."/>
        </authorList>
    </citation>
    <scope>NUCLEOTIDE SEQUENCE [LARGE SCALE GENOMIC DNA]</scope>
    <source>
        <strain evidence="5 6">UC8</strain>
    </source>
</reference>
<comment type="function">
    <text evidence="3">Inhibits all the catalytic activities of DNA gyrase by preventing its interaction with DNA. Acts by binding directly to the C-terminal domain of GyrB, which probably disrupts DNA binding by the gyrase.</text>
</comment>
<comment type="cofactor">
    <cofactor evidence="3">
        <name>Zn(2+)</name>
        <dbReference type="ChEBI" id="CHEBI:29105"/>
    </cofactor>
    <text evidence="3">Binds 1 zinc ion.</text>
</comment>
<dbReference type="PANTHER" id="PTHR36150">
    <property type="entry name" value="DNA GYRASE INHIBITOR YACG"/>
    <property type="match status" value="1"/>
</dbReference>
<evidence type="ECO:0000256" key="3">
    <source>
        <dbReference type="HAMAP-Rule" id="MF_00649"/>
    </source>
</evidence>
<evidence type="ECO:0000313" key="5">
    <source>
        <dbReference type="EMBL" id="QEG41980.1"/>
    </source>
</evidence>
<evidence type="ECO:0000256" key="2">
    <source>
        <dbReference type="ARBA" id="ARBA00022833"/>
    </source>
</evidence>
<proteinExistence type="inferred from homology"/>
<organism evidence="5 6">
    <name type="scientific">Roseimaritima ulvae</name>
    <dbReference type="NCBI Taxonomy" id="980254"/>
    <lineage>
        <taxon>Bacteria</taxon>
        <taxon>Pseudomonadati</taxon>
        <taxon>Planctomycetota</taxon>
        <taxon>Planctomycetia</taxon>
        <taxon>Pirellulales</taxon>
        <taxon>Pirellulaceae</taxon>
        <taxon>Roseimaritima</taxon>
    </lineage>
</organism>
<dbReference type="GO" id="GO:0006355">
    <property type="term" value="P:regulation of DNA-templated transcription"/>
    <property type="evidence" value="ECO:0007669"/>
    <property type="project" value="InterPro"/>
</dbReference>
<dbReference type="SUPFAM" id="SSF57716">
    <property type="entry name" value="Glucocorticoid receptor-like (DNA-binding domain)"/>
    <property type="match status" value="1"/>
</dbReference>
<dbReference type="InterPro" id="IPR005584">
    <property type="entry name" value="DNA_gyrase_inhibitor_YacG"/>
</dbReference>
<feature type="region of interest" description="Disordered" evidence="4">
    <location>
        <begin position="47"/>
        <end position="66"/>
    </location>
</feature>
<keyword evidence="2 3" id="KW-0862">Zinc</keyword>
<comment type="subunit">
    <text evidence="3">Interacts with GyrB.</text>
</comment>
<evidence type="ECO:0000256" key="4">
    <source>
        <dbReference type="SAM" id="MobiDB-lite"/>
    </source>
</evidence>
<gene>
    <name evidence="3 5" type="primary">yacG</name>
    <name evidence="5" type="ORF">UC8_40090</name>
</gene>
<dbReference type="Pfam" id="PF03884">
    <property type="entry name" value="YacG"/>
    <property type="match status" value="1"/>
</dbReference>
<keyword evidence="1 3" id="KW-0479">Metal-binding</keyword>
<dbReference type="GO" id="GO:0008270">
    <property type="term" value="F:zinc ion binding"/>
    <property type="evidence" value="ECO:0007669"/>
    <property type="project" value="UniProtKB-UniRule"/>
</dbReference>
<evidence type="ECO:0000313" key="6">
    <source>
        <dbReference type="Proteomes" id="UP000325286"/>
    </source>
</evidence>
<dbReference type="AlphaFoldDB" id="A0A5B9QW24"/>
<protein>
    <recommendedName>
        <fullName evidence="3">DNA gyrase inhibitor YacG</fullName>
    </recommendedName>
</protein>
<dbReference type="Proteomes" id="UP000325286">
    <property type="component" value="Chromosome"/>
</dbReference>
<feature type="binding site" evidence="3">
    <location>
        <position position="17"/>
    </location>
    <ligand>
        <name>Zn(2+)</name>
        <dbReference type="ChEBI" id="CHEBI:29105"/>
    </ligand>
</feature>
<dbReference type="Gene3D" id="3.30.50.10">
    <property type="entry name" value="Erythroid Transcription Factor GATA-1, subunit A"/>
    <property type="match status" value="1"/>
</dbReference>
<sequence>MAQSSNQPAVYVTCPTCNRRFLLDETPAPPFCSERCQLVDLGRWLDEENGLPFEGDPGDSPVEYRE</sequence>
<keyword evidence="6" id="KW-1185">Reference proteome</keyword>
<feature type="binding site" evidence="3">
    <location>
        <position position="14"/>
    </location>
    <ligand>
        <name>Zn(2+)</name>
        <dbReference type="ChEBI" id="CHEBI:29105"/>
    </ligand>
</feature>
<dbReference type="PANTHER" id="PTHR36150:SF1">
    <property type="entry name" value="DNA GYRASE INHIBITOR YACG"/>
    <property type="match status" value="1"/>
</dbReference>
<dbReference type="EMBL" id="CP042914">
    <property type="protein sequence ID" value="QEG41980.1"/>
    <property type="molecule type" value="Genomic_DNA"/>
</dbReference>
<feature type="binding site" evidence="3">
    <location>
        <position position="36"/>
    </location>
    <ligand>
        <name>Zn(2+)</name>
        <dbReference type="ChEBI" id="CHEBI:29105"/>
    </ligand>
</feature>
<dbReference type="KEGG" id="rul:UC8_40090"/>
<dbReference type="InterPro" id="IPR013088">
    <property type="entry name" value="Znf_NHR/GATA"/>
</dbReference>
<accession>A0A5B9QW24</accession>